<comment type="similarity">
    <text evidence="2 4">Belongs to the FliE family.</text>
</comment>
<keyword evidence="7" id="KW-0969">Cilium</keyword>
<feature type="region of interest" description="Disordered" evidence="6">
    <location>
        <begin position="1"/>
        <end position="22"/>
    </location>
</feature>
<dbReference type="GO" id="GO:0071973">
    <property type="term" value="P:bacterial-type flagellum-dependent cell motility"/>
    <property type="evidence" value="ECO:0007669"/>
    <property type="project" value="InterPro"/>
</dbReference>
<dbReference type="InterPro" id="IPR001624">
    <property type="entry name" value="FliE"/>
</dbReference>
<dbReference type="EMBL" id="OAOP01000007">
    <property type="protein sequence ID" value="SNX73633.1"/>
    <property type="molecule type" value="Genomic_DNA"/>
</dbReference>
<dbReference type="PRINTS" id="PR01006">
    <property type="entry name" value="FLGHOOKFLIE"/>
</dbReference>
<dbReference type="OrthoDB" id="9812413at2"/>
<dbReference type="GO" id="GO:0005198">
    <property type="term" value="F:structural molecule activity"/>
    <property type="evidence" value="ECO:0007669"/>
    <property type="project" value="UniProtKB-UniRule"/>
</dbReference>
<evidence type="ECO:0000256" key="4">
    <source>
        <dbReference type="HAMAP-Rule" id="MF_00724"/>
    </source>
</evidence>
<evidence type="ECO:0000256" key="2">
    <source>
        <dbReference type="ARBA" id="ARBA00009272"/>
    </source>
</evidence>
<sequence>MINPISGPALPTAAAANTERTSPFEAQKSFSSWLKDSIEQVNKAQVESDQMTQKLIQGEDVELHEVMIAASKASVTLQATIEVRNKVVDAYKEVMRMQL</sequence>
<keyword evidence="8" id="KW-1185">Reference proteome</keyword>
<gene>
    <name evidence="4" type="primary">fliE</name>
    <name evidence="7" type="ORF">SAMN05877753_107161</name>
</gene>
<dbReference type="Pfam" id="PF02049">
    <property type="entry name" value="FliE"/>
    <property type="match status" value="1"/>
</dbReference>
<dbReference type="PANTHER" id="PTHR34653">
    <property type="match status" value="1"/>
</dbReference>
<evidence type="ECO:0000256" key="1">
    <source>
        <dbReference type="ARBA" id="ARBA00004117"/>
    </source>
</evidence>
<dbReference type="Proteomes" id="UP000219546">
    <property type="component" value="Unassembled WGS sequence"/>
</dbReference>
<dbReference type="HAMAP" id="MF_00724">
    <property type="entry name" value="FliE"/>
    <property type="match status" value="1"/>
</dbReference>
<accession>A0A285D379</accession>
<organism evidence="7 8">
    <name type="scientific">Bacillus oleivorans</name>
    <dbReference type="NCBI Taxonomy" id="1448271"/>
    <lineage>
        <taxon>Bacteria</taxon>
        <taxon>Bacillati</taxon>
        <taxon>Bacillota</taxon>
        <taxon>Bacilli</taxon>
        <taxon>Bacillales</taxon>
        <taxon>Bacillaceae</taxon>
        <taxon>Bacillus</taxon>
    </lineage>
</organism>
<dbReference type="AlphaFoldDB" id="A0A285D379"/>
<dbReference type="PANTHER" id="PTHR34653:SF1">
    <property type="entry name" value="FLAGELLAR HOOK-BASAL BODY COMPLEX PROTEIN FLIE"/>
    <property type="match status" value="1"/>
</dbReference>
<proteinExistence type="inferred from homology"/>
<name>A0A285D379_9BACI</name>
<dbReference type="GO" id="GO:0009425">
    <property type="term" value="C:bacterial-type flagellum basal body"/>
    <property type="evidence" value="ECO:0007669"/>
    <property type="project" value="UniProtKB-SubCell"/>
</dbReference>
<evidence type="ECO:0000313" key="7">
    <source>
        <dbReference type="EMBL" id="SNX73633.1"/>
    </source>
</evidence>
<comment type="subcellular location">
    <subcellularLocation>
        <location evidence="1 4">Bacterial flagellum basal body</location>
    </subcellularLocation>
</comment>
<protein>
    <recommendedName>
        <fullName evidence="4 5">Flagellar hook-basal body complex protein FliE</fullName>
    </recommendedName>
</protein>
<dbReference type="GO" id="GO:0003774">
    <property type="term" value="F:cytoskeletal motor activity"/>
    <property type="evidence" value="ECO:0007669"/>
    <property type="project" value="InterPro"/>
</dbReference>
<reference evidence="7 8" key="1">
    <citation type="submission" date="2017-08" db="EMBL/GenBank/DDBJ databases">
        <authorList>
            <person name="de Groot N.N."/>
        </authorList>
    </citation>
    <scope>NUCLEOTIDE SEQUENCE [LARGE SCALE GENOMIC DNA]</scope>
    <source>
        <strain evidence="7 8">JC228</strain>
    </source>
</reference>
<dbReference type="NCBIfam" id="TIGR00205">
    <property type="entry name" value="fliE"/>
    <property type="match status" value="1"/>
</dbReference>
<keyword evidence="7" id="KW-0966">Cell projection</keyword>
<evidence type="ECO:0000256" key="6">
    <source>
        <dbReference type="SAM" id="MobiDB-lite"/>
    </source>
</evidence>
<dbReference type="RefSeq" id="WP_097159583.1">
    <property type="nucleotide sequence ID" value="NZ_JBEPMQ010000007.1"/>
</dbReference>
<evidence type="ECO:0000313" key="8">
    <source>
        <dbReference type="Proteomes" id="UP000219546"/>
    </source>
</evidence>
<keyword evidence="7" id="KW-0282">Flagellum</keyword>
<evidence type="ECO:0000256" key="3">
    <source>
        <dbReference type="ARBA" id="ARBA00023143"/>
    </source>
</evidence>
<evidence type="ECO:0000256" key="5">
    <source>
        <dbReference type="NCBIfam" id="TIGR00205"/>
    </source>
</evidence>
<keyword evidence="3 4" id="KW-0975">Bacterial flagellum</keyword>